<gene>
    <name evidence="1" type="ORF">JVT61DRAFT_10319</name>
</gene>
<reference evidence="1" key="1">
    <citation type="submission" date="2021-03" db="EMBL/GenBank/DDBJ databases">
        <title>Evolutionary innovations through gain and loss of genes in the ectomycorrhizal Boletales.</title>
        <authorList>
            <person name="Wu G."/>
            <person name="Miyauchi S."/>
            <person name="Morin E."/>
            <person name="Yang Z.-L."/>
            <person name="Xu J."/>
            <person name="Martin F.M."/>
        </authorList>
    </citation>
    <scope>NUCLEOTIDE SEQUENCE</scope>
    <source>
        <strain evidence="1">BR01</strain>
    </source>
</reference>
<dbReference type="Proteomes" id="UP000683000">
    <property type="component" value="Unassembled WGS sequence"/>
</dbReference>
<accession>A0A8I2YW96</accession>
<keyword evidence="2" id="KW-1185">Reference proteome</keyword>
<organism evidence="1 2">
    <name type="scientific">Boletus reticuloceps</name>
    <dbReference type="NCBI Taxonomy" id="495285"/>
    <lineage>
        <taxon>Eukaryota</taxon>
        <taxon>Fungi</taxon>
        <taxon>Dikarya</taxon>
        <taxon>Basidiomycota</taxon>
        <taxon>Agaricomycotina</taxon>
        <taxon>Agaricomycetes</taxon>
        <taxon>Agaricomycetidae</taxon>
        <taxon>Boletales</taxon>
        <taxon>Boletineae</taxon>
        <taxon>Boletaceae</taxon>
        <taxon>Boletoideae</taxon>
        <taxon>Boletus</taxon>
    </lineage>
</organism>
<dbReference type="EMBL" id="JAGFBS010000004">
    <property type="protein sequence ID" value="KAG6379780.1"/>
    <property type="molecule type" value="Genomic_DNA"/>
</dbReference>
<dbReference type="AlphaFoldDB" id="A0A8I2YW96"/>
<proteinExistence type="predicted"/>
<name>A0A8I2YW96_9AGAM</name>
<dbReference type="SUPFAM" id="SSF50729">
    <property type="entry name" value="PH domain-like"/>
    <property type="match status" value="1"/>
</dbReference>
<evidence type="ECO:0000313" key="1">
    <source>
        <dbReference type="EMBL" id="KAG6379780.1"/>
    </source>
</evidence>
<dbReference type="OrthoDB" id="2507336at2759"/>
<protein>
    <submittedName>
        <fullName evidence="1">Uncharacterized protein</fullName>
    </submittedName>
</protein>
<evidence type="ECO:0000313" key="2">
    <source>
        <dbReference type="Proteomes" id="UP000683000"/>
    </source>
</evidence>
<sequence>MDSVRSIPSPNHHCAKEDIGTVTARTQITKAPFMDLLCPLQLLYNDGVERLAAESASQRVRWVGAIWYAIFFYFCKCLSANDHSQGLRWITLLEPLRA</sequence>
<comment type="caution">
    <text evidence="1">The sequence shown here is derived from an EMBL/GenBank/DDBJ whole genome shotgun (WGS) entry which is preliminary data.</text>
</comment>